<evidence type="ECO:0000313" key="3">
    <source>
        <dbReference type="Proteomes" id="UP000756132"/>
    </source>
</evidence>
<dbReference type="EMBL" id="CP090168">
    <property type="protein sequence ID" value="UJO19435.1"/>
    <property type="molecule type" value="Genomic_DNA"/>
</dbReference>
<name>A0A9Q8UR77_PASFU</name>
<dbReference type="KEGG" id="ffu:CLAFUR5_07344"/>
<dbReference type="InterPro" id="IPR051164">
    <property type="entry name" value="NmrA-like_oxidored"/>
</dbReference>
<dbReference type="Proteomes" id="UP000756132">
    <property type="component" value="Chromosome 6"/>
</dbReference>
<dbReference type="OMA" id="EDWFRRE"/>
<dbReference type="InterPro" id="IPR036291">
    <property type="entry name" value="NAD(P)-bd_dom_sf"/>
</dbReference>
<dbReference type="GO" id="GO:0005634">
    <property type="term" value="C:nucleus"/>
    <property type="evidence" value="ECO:0007669"/>
    <property type="project" value="TreeGrafter"/>
</dbReference>
<dbReference type="SUPFAM" id="SSF51735">
    <property type="entry name" value="NAD(P)-binding Rossmann-fold domains"/>
    <property type="match status" value="1"/>
</dbReference>
<reference evidence="2" key="2">
    <citation type="journal article" date="2022" name="Microb. Genom.">
        <title>A chromosome-scale genome assembly of the tomato pathogen Cladosporium fulvum reveals a compartmentalized genome architecture and the presence of a dispensable chromosome.</title>
        <authorList>
            <person name="Zaccaron A.Z."/>
            <person name="Chen L.H."/>
            <person name="Samaras A."/>
            <person name="Stergiopoulos I."/>
        </authorList>
    </citation>
    <scope>NUCLEOTIDE SEQUENCE</scope>
    <source>
        <strain evidence="2">Race5_Kim</strain>
    </source>
</reference>
<gene>
    <name evidence="2" type="ORF">CLAFUR5_07344</name>
</gene>
<dbReference type="Gene3D" id="3.40.50.720">
    <property type="entry name" value="NAD(P)-binding Rossmann-like Domain"/>
    <property type="match status" value="1"/>
</dbReference>
<dbReference type="AlphaFoldDB" id="A0A9Q8UR77"/>
<keyword evidence="1" id="KW-0521">NADP</keyword>
<dbReference type="RefSeq" id="XP_047763801.1">
    <property type="nucleotide sequence ID" value="XM_047906492.1"/>
</dbReference>
<accession>A0A9Q8UR77</accession>
<dbReference type="GeneID" id="71987222"/>
<keyword evidence="3" id="KW-1185">Reference proteome</keyword>
<proteinExistence type="predicted"/>
<sequence>MSPVVEDGVVTWRVPLGEGAVPHVALEDYEVYVRWLFDHQEEANGLDLEAAIEHVHYHDLAAAFAKVTGKPAQYTDTSLEEYWTSGPLAQGGAGGAPAGYTADSKDSATMTIKENFTGFWNLWKHSGGNKGVVKRDYALLDKMHPERIKSAEDWFRREDQRGREAGLGGGRGSYQYGCK</sequence>
<dbReference type="OrthoDB" id="300709at2759"/>
<dbReference type="PANTHER" id="PTHR42748:SF14">
    <property type="entry name" value="SNOAL-LIKE DOMAIN-CONTAINING PROTEIN"/>
    <property type="match status" value="1"/>
</dbReference>
<protein>
    <submittedName>
        <fullName evidence="2">Uncharacterized protein</fullName>
    </submittedName>
</protein>
<reference evidence="2" key="1">
    <citation type="submission" date="2021-12" db="EMBL/GenBank/DDBJ databases">
        <authorList>
            <person name="Zaccaron A."/>
            <person name="Stergiopoulos I."/>
        </authorList>
    </citation>
    <scope>NUCLEOTIDE SEQUENCE</scope>
    <source>
        <strain evidence="2">Race5_Kim</strain>
    </source>
</reference>
<dbReference type="PANTHER" id="PTHR42748">
    <property type="entry name" value="NITROGEN METABOLITE REPRESSION PROTEIN NMRA FAMILY MEMBER"/>
    <property type="match status" value="1"/>
</dbReference>
<organism evidence="2 3">
    <name type="scientific">Passalora fulva</name>
    <name type="common">Tomato leaf mold</name>
    <name type="synonym">Cladosporium fulvum</name>
    <dbReference type="NCBI Taxonomy" id="5499"/>
    <lineage>
        <taxon>Eukaryota</taxon>
        <taxon>Fungi</taxon>
        <taxon>Dikarya</taxon>
        <taxon>Ascomycota</taxon>
        <taxon>Pezizomycotina</taxon>
        <taxon>Dothideomycetes</taxon>
        <taxon>Dothideomycetidae</taxon>
        <taxon>Mycosphaerellales</taxon>
        <taxon>Mycosphaerellaceae</taxon>
        <taxon>Fulvia</taxon>
    </lineage>
</organism>
<evidence type="ECO:0000313" key="2">
    <source>
        <dbReference type="EMBL" id="UJO19435.1"/>
    </source>
</evidence>
<evidence type="ECO:0000256" key="1">
    <source>
        <dbReference type="ARBA" id="ARBA00022857"/>
    </source>
</evidence>